<dbReference type="RefSeq" id="WP_009539394.1">
    <property type="nucleotide sequence ID" value="NZ_ANHY01000004.1"/>
</dbReference>
<protein>
    <recommendedName>
        <fullName evidence="3">Glycosyltransferase</fullName>
    </recommendedName>
</protein>
<evidence type="ECO:0000313" key="1">
    <source>
        <dbReference type="EMBL" id="EKV32133.1"/>
    </source>
</evidence>
<evidence type="ECO:0008006" key="3">
    <source>
        <dbReference type="Google" id="ProtNLM"/>
    </source>
</evidence>
<proteinExistence type="predicted"/>
<organism evidence="1 2">
    <name type="scientific">Caenispirillum salinarum AK4</name>
    <dbReference type="NCBI Taxonomy" id="1238182"/>
    <lineage>
        <taxon>Bacteria</taxon>
        <taxon>Pseudomonadati</taxon>
        <taxon>Pseudomonadota</taxon>
        <taxon>Alphaproteobacteria</taxon>
        <taxon>Rhodospirillales</taxon>
        <taxon>Novispirillaceae</taxon>
        <taxon>Caenispirillum</taxon>
    </lineage>
</organism>
<name>K9HPE8_9PROT</name>
<dbReference type="OrthoDB" id="1351853at2"/>
<dbReference type="STRING" id="1238182.C882_3197"/>
<dbReference type="AlphaFoldDB" id="K9HPE8"/>
<dbReference type="Proteomes" id="UP000009881">
    <property type="component" value="Unassembled WGS sequence"/>
</dbReference>
<evidence type="ECO:0000313" key="2">
    <source>
        <dbReference type="Proteomes" id="UP000009881"/>
    </source>
</evidence>
<reference evidence="1 2" key="1">
    <citation type="journal article" date="2013" name="Genome Announc.">
        <title>Draft Genome Sequence of an Alphaproteobacterium, Caenispirillum salinarum AK4(T), Isolated from a Solar Saltern.</title>
        <authorList>
            <person name="Khatri I."/>
            <person name="Singh A."/>
            <person name="Korpole S."/>
            <person name="Pinnaka A.K."/>
            <person name="Subramanian S."/>
        </authorList>
    </citation>
    <scope>NUCLEOTIDE SEQUENCE [LARGE SCALE GENOMIC DNA]</scope>
    <source>
        <strain evidence="1 2">AK4</strain>
    </source>
</reference>
<keyword evidence="2" id="KW-1185">Reference proteome</keyword>
<accession>K9HPE8</accession>
<dbReference type="EMBL" id="ANHY01000004">
    <property type="protein sequence ID" value="EKV32133.1"/>
    <property type="molecule type" value="Genomic_DNA"/>
</dbReference>
<dbReference type="eggNOG" id="ENOG50336P9">
    <property type="taxonomic scope" value="Bacteria"/>
</dbReference>
<sequence length="326" mass="36186">MNPLIRIADKLVRLKGYQVRKDNGLGLGGMRVLHRALAEAPAGAAVEGLEARPAGGAAVAGGDTLNVCLRTCLRENRNVNPKPRLTGSSLEELTLRCARSLVRSLNDAAAYGGGTVTLRVLDDRSDPAPLRRLKQVLEPAEVPVEVVTTTTPGQGPSLLQQFDWARGLDGLVYFVEDDWLHEDTGVRAMWDFYRDTAARIGGPLVIAPQEHGSLYTDHPPSYLVLGRDRRWRTIHNATHTLFTHAHVVRDHWDCFENTRFIATKKRKLGSERATTNRLFEIMPAFSPMSPAAVHLQYDEILPPFFDWKPLWDRNDVGDVLEGTATA</sequence>
<gene>
    <name evidence="1" type="ORF">C882_3197</name>
</gene>
<comment type="caution">
    <text evidence="1">The sequence shown here is derived from an EMBL/GenBank/DDBJ whole genome shotgun (WGS) entry which is preliminary data.</text>
</comment>